<evidence type="ECO:0000313" key="1">
    <source>
        <dbReference type="EMBL" id="TCL60193.1"/>
    </source>
</evidence>
<gene>
    <name evidence="1" type="ORF">EDD77_10472</name>
</gene>
<reference evidence="1 2" key="1">
    <citation type="submission" date="2019-03" db="EMBL/GenBank/DDBJ databases">
        <title>Genomic Encyclopedia of Type Strains, Phase IV (KMG-IV): sequencing the most valuable type-strain genomes for metagenomic binning, comparative biology and taxonomic classification.</title>
        <authorList>
            <person name="Goeker M."/>
        </authorList>
    </citation>
    <scope>NUCLEOTIDE SEQUENCE [LARGE SCALE GENOMIC DNA]</scope>
    <source>
        <strain evidence="1 2">DSM 100451</strain>
    </source>
</reference>
<name>A0A4R1R416_9FIRM</name>
<accession>A0A4R1R416</accession>
<organism evidence="1 2">
    <name type="scientific">Allofournierella massiliensis</name>
    <dbReference type="NCBI Taxonomy" id="1650663"/>
    <lineage>
        <taxon>Bacteria</taxon>
        <taxon>Bacillati</taxon>
        <taxon>Bacillota</taxon>
        <taxon>Clostridia</taxon>
        <taxon>Eubacteriales</taxon>
        <taxon>Oscillospiraceae</taxon>
        <taxon>Allofournierella</taxon>
    </lineage>
</organism>
<protein>
    <submittedName>
        <fullName evidence="1">Uncharacterized protein</fullName>
    </submittedName>
</protein>
<dbReference type="Proteomes" id="UP000295184">
    <property type="component" value="Unassembled WGS sequence"/>
</dbReference>
<evidence type="ECO:0000313" key="2">
    <source>
        <dbReference type="Proteomes" id="UP000295184"/>
    </source>
</evidence>
<dbReference type="AlphaFoldDB" id="A0A4R1R416"/>
<dbReference type="EMBL" id="SLUM01000004">
    <property type="protein sequence ID" value="TCL60193.1"/>
    <property type="molecule type" value="Genomic_DNA"/>
</dbReference>
<proteinExistence type="predicted"/>
<comment type="caution">
    <text evidence="1">The sequence shown here is derived from an EMBL/GenBank/DDBJ whole genome shotgun (WGS) entry which is preliminary data.</text>
</comment>
<sequence>MRKQMNFKMAVLILVGIVLLLQVMGALGIGVQKSSANLQIGYWEKSSAQSWSADYILWDGWQQRTLHPTTQPATLHVTVQTDAGSCALQIESADGEILFEQEDLPTSAFDVEVPGDVVVRFTADRHKGGFSAEILE</sequence>